<organism evidence="1 2">
    <name type="scientific">Pinibacter soli</name>
    <dbReference type="NCBI Taxonomy" id="3044211"/>
    <lineage>
        <taxon>Bacteria</taxon>
        <taxon>Pseudomonadati</taxon>
        <taxon>Bacteroidota</taxon>
        <taxon>Chitinophagia</taxon>
        <taxon>Chitinophagales</taxon>
        <taxon>Chitinophagaceae</taxon>
        <taxon>Pinibacter</taxon>
    </lineage>
</organism>
<evidence type="ECO:0000313" key="2">
    <source>
        <dbReference type="Proteomes" id="UP001226434"/>
    </source>
</evidence>
<dbReference type="EMBL" id="JASBRG010000007">
    <property type="protein sequence ID" value="MDI3320997.1"/>
    <property type="molecule type" value="Genomic_DNA"/>
</dbReference>
<evidence type="ECO:0000313" key="1">
    <source>
        <dbReference type="EMBL" id="MDI3320997.1"/>
    </source>
</evidence>
<keyword evidence="2" id="KW-1185">Reference proteome</keyword>
<reference evidence="1 2" key="1">
    <citation type="submission" date="2023-05" db="EMBL/GenBank/DDBJ databases">
        <title>Genome sequence of Pinibacter sp. MAH-24.</title>
        <authorList>
            <person name="Huq M.A."/>
        </authorList>
    </citation>
    <scope>NUCLEOTIDE SEQUENCE [LARGE SCALE GENOMIC DNA]</scope>
    <source>
        <strain evidence="1 2">MAH-24</strain>
    </source>
</reference>
<protein>
    <submittedName>
        <fullName evidence="1">Uncharacterized protein</fullName>
    </submittedName>
</protein>
<dbReference type="RefSeq" id="WP_282335100.1">
    <property type="nucleotide sequence ID" value="NZ_JASBRG010000007.1"/>
</dbReference>
<proteinExistence type="predicted"/>
<dbReference type="Proteomes" id="UP001226434">
    <property type="component" value="Unassembled WGS sequence"/>
</dbReference>
<gene>
    <name evidence="1" type="ORF">QJ048_14490</name>
</gene>
<name>A0ABT6REM5_9BACT</name>
<accession>A0ABT6REM5</accession>
<dbReference type="PROSITE" id="PS51257">
    <property type="entry name" value="PROKAR_LIPOPROTEIN"/>
    <property type="match status" value="1"/>
</dbReference>
<sequence length="184" mass="21153">MKYLQPPLFAGLFFLFTGCMDSNPPIKEYNFGTQKTNLQKIVLKVIASNPHLAIDTTPITVLVRRHPDVSGDTSTMFIKLTDFHNQKDSMEVVEWENRQVHLLVKIGDTVTRYSFMYAGDAIEWATSSNTTIFLERAEDKEGHSVIRGEDKHGEFNTQRAKDFIALFDREVVDYIRKEIIAEHI</sequence>
<comment type="caution">
    <text evidence="1">The sequence shown here is derived from an EMBL/GenBank/DDBJ whole genome shotgun (WGS) entry which is preliminary data.</text>
</comment>